<feature type="region of interest" description="Disordered" evidence="2">
    <location>
        <begin position="188"/>
        <end position="255"/>
    </location>
</feature>
<feature type="compositionally biased region" description="Low complexity" evidence="2">
    <location>
        <begin position="235"/>
        <end position="244"/>
    </location>
</feature>
<feature type="compositionally biased region" description="Polar residues" evidence="2">
    <location>
        <begin position="764"/>
        <end position="779"/>
    </location>
</feature>
<dbReference type="EMBL" id="BNCO01000041">
    <property type="protein sequence ID" value="GIL60742.1"/>
    <property type="molecule type" value="Genomic_DNA"/>
</dbReference>
<name>A0A8J4F8H2_9CHLO</name>
<feature type="region of interest" description="Disordered" evidence="2">
    <location>
        <begin position="403"/>
        <end position="478"/>
    </location>
</feature>
<accession>A0A8J4F8H2</accession>
<dbReference type="Proteomes" id="UP000747399">
    <property type="component" value="Unassembled WGS sequence"/>
</dbReference>
<reference evidence="3" key="1">
    <citation type="journal article" date="2021" name="Proc. Natl. Acad. Sci. U.S.A.">
        <title>Three genomes in the algal genus Volvox reveal the fate of a haploid sex-determining region after a transition to homothallism.</title>
        <authorList>
            <person name="Yamamoto K."/>
            <person name="Hamaji T."/>
            <person name="Kawai-Toyooka H."/>
            <person name="Matsuzaki R."/>
            <person name="Takahashi F."/>
            <person name="Nishimura Y."/>
            <person name="Kawachi M."/>
            <person name="Noguchi H."/>
            <person name="Minakuchi Y."/>
            <person name="Umen J.G."/>
            <person name="Toyoda A."/>
            <person name="Nozaki H."/>
        </authorList>
    </citation>
    <scope>NUCLEOTIDE SEQUENCE</scope>
    <source>
        <strain evidence="3">NIES-3780</strain>
    </source>
</reference>
<feature type="compositionally biased region" description="Gly residues" evidence="2">
    <location>
        <begin position="874"/>
        <end position="883"/>
    </location>
</feature>
<evidence type="ECO:0000256" key="2">
    <source>
        <dbReference type="SAM" id="MobiDB-lite"/>
    </source>
</evidence>
<evidence type="ECO:0000313" key="3">
    <source>
        <dbReference type="EMBL" id="GIL60742.1"/>
    </source>
</evidence>
<feature type="region of interest" description="Disordered" evidence="2">
    <location>
        <begin position="98"/>
        <end position="117"/>
    </location>
</feature>
<feature type="compositionally biased region" description="Polar residues" evidence="2">
    <location>
        <begin position="129"/>
        <end position="138"/>
    </location>
</feature>
<feature type="region of interest" description="Disordered" evidence="2">
    <location>
        <begin position="714"/>
        <end position="779"/>
    </location>
</feature>
<feature type="compositionally biased region" description="Pro residues" evidence="2">
    <location>
        <begin position="674"/>
        <end position="691"/>
    </location>
</feature>
<protein>
    <submittedName>
        <fullName evidence="3">Uncharacterized protein</fullName>
    </submittedName>
</protein>
<organism evidence="3 4">
    <name type="scientific">Volvox africanus</name>
    <dbReference type="NCBI Taxonomy" id="51714"/>
    <lineage>
        <taxon>Eukaryota</taxon>
        <taxon>Viridiplantae</taxon>
        <taxon>Chlorophyta</taxon>
        <taxon>core chlorophytes</taxon>
        <taxon>Chlorophyceae</taxon>
        <taxon>CS clade</taxon>
        <taxon>Chlamydomonadales</taxon>
        <taxon>Volvocaceae</taxon>
        <taxon>Volvox</taxon>
    </lineage>
</organism>
<gene>
    <name evidence="3" type="ORF">Vafri_15268</name>
</gene>
<dbReference type="AlphaFoldDB" id="A0A8J4F8H2"/>
<sequence>MEIDECITEHMGRCRRHPAAAAAAALSGNAQPQGPHHGTQNAIIKSLLNKLRLSGSKLKTEKFSFSIPGSASSDTPLNQVKQLDQLDRNGRLSAGVSPFELARGLQPTQRPSPTVHAMRCDSAGADATTLISNSTGPGQQLLPVQRSLDGGLAPQPSWGSPRSDPMCTTDAGALEAFRTLSLGGLGLGSASSSSGGGFPRFVRPANVPPLNLGRIGNREDLASKQRNSSGRQAAGLPSPNPNSLSGGGGPQPLTPHQVQQQLLESLADMEEELVSWAAPPRWNPSSQGRWYLYPPIGRKDVNPVEQLLETLAPNQASAVVLLWRQYAAARYSAELMAGRAVRLCRELGHELAECRVEVEERTQRHADHAAQLGKAIVRLQQQLEEARRAAAAATSAAAAATAAAAQQGGDTSQQPLSEQPQDGGSLRTSQVLPVQSGSPAPRQGSVTPAAHGANASGRPGGGSSGKRHSGRPMTDGGATASMTAMVEAGSTAENEDLAAQLEQMRQLFLEAHEDSRALREALMEVDEQNMQLYEQSNGLRRHAAAVLKENDALRQEVAQLRGLLVGAGASSSGLAASAAAATSKASMAVAVAAADVAAIAPGTAAVPAPPRRARPHHGAKSLGGGAPVGTVTAEAAMRASVNLPLGVKEHLAVGTVASSTPPRPPSSSGAPAPATAPIPIPTVPTFTPVPAPGRKSDGGLTGATVRASVRRHVGSAPGVEGVGRDPHAPPLPPTRASSGRAKSTHRSGNTLSGGRPTVAGSGGNMVSTSTGGDQGSTVLHSSLDGAVGKVATGSGGGADRVHRKALTDALSSEGAVVVVRASRRVGGPANGPGYTVPSRSRSTELAPGQSNFIADAALMKAAAAAPAAKVASSSGGGGVGPAGSDGSALQYSAEAPVRPQTRVPPAVP</sequence>
<feature type="region of interest" description="Disordered" evidence="2">
    <location>
        <begin position="867"/>
        <end position="908"/>
    </location>
</feature>
<feature type="region of interest" description="Disordered" evidence="2">
    <location>
        <begin position="605"/>
        <end position="626"/>
    </location>
</feature>
<comment type="caution">
    <text evidence="3">The sequence shown here is derived from an EMBL/GenBank/DDBJ whole genome shotgun (WGS) entry which is preliminary data.</text>
</comment>
<feature type="coiled-coil region" evidence="1">
    <location>
        <begin position="369"/>
        <end position="396"/>
    </location>
</feature>
<evidence type="ECO:0000313" key="4">
    <source>
        <dbReference type="Proteomes" id="UP000747399"/>
    </source>
</evidence>
<feature type="region of interest" description="Disordered" evidence="2">
    <location>
        <begin position="656"/>
        <end position="702"/>
    </location>
</feature>
<feature type="region of interest" description="Disordered" evidence="2">
    <location>
        <begin position="128"/>
        <end position="169"/>
    </location>
</feature>
<feature type="compositionally biased region" description="Polar residues" evidence="2">
    <location>
        <begin position="735"/>
        <end position="752"/>
    </location>
</feature>
<feature type="compositionally biased region" description="Low complexity" evidence="2">
    <location>
        <begin position="656"/>
        <end position="673"/>
    </location>
</feature>
<feature type="compositionally biased region" description="Polar residues" evidence="2">
    <location>
        <begin position="408"/>
        <end position="438"/>
    </location>
</feature>
<keyword evidence="4" id="KW-1185">Reference proteome</keyword>
<evidence type="ECO:0000256" key="1">
    <source>
        <dbReference type="SAM" id="Coils"/>
    </source>
</evidence>
<proteinExistence type="predicted"/>
<keyword evidence="1" id="KW-0175">Coiled coil</keyword>